<feature type="transmembrane region" description="Helical" evidence="7">
    <location>
        <begin position="15"/>
        <end position="34"/>
    </location>
</feature>
<dbReference type="EC" id="3.4.21.-" evidence="9"/>
<feature type="transmembrane region" description="Helical" evidence="7">
    <location>
        <begin position="65"/>
        <end position="88"/>
    </location>
</feature>
<dbReference type="GO" id="GO:0008233">
    <property type="term" value="F:peptidase activity"/>
    <property type="evidence" value="ECO:0007669"/>
    <property type="project" value="UniProtKB-KW"/>
</dbReference>
<keyword evidence="3 7" id="KW-0812">Transmembrane</keyword>
<dbReference type="Pfam" id="PF01694">
    <property type="entry name" value="Rhomboid"/>
    <property type="match status" value="1"/>
</dbReference>
<proteinExistence type="inferred from homology"/>
<comment type="similarity">
    <text evidence="2">Belongs to the peptidase S54 family.</text>
</comment>
<sequence>MDFEAIKKDFNQHKATYILTIVTLAIWLGQYVTFGNQATAWQNIVQVGGLYKLQMLVDPSQMWRLFTAIFIHIGWGHIMMNMLTLFFIGRQVEEIFGWRSFAVIYLLSGIFGNALSFFITPAGGVSAGASGAIFGIFGAVAGLGYFTGMPAFKQIGKTFLVLIVINLVYDMFDLGTINIWAHIGGAVGGLLLSAIFPPKALKRAIPPHYRLISSIVMLVLFVAFLVIPFVY</sequence>
<dbReference type="InterPro" id="IPR022764">
    <property type="entry name" value="Peptidase_S54_rhomboid_dom"/>
</dbReference>
<accession>A0ABV9JEY6</accession>
<evidence type="ECO:0000256" key="3">
    <source>
        <dbReference type="ARBA" id="ARBA00022692"/>
    </source>
</evidence>
<evidence type="ECO:0000256" key="1">
    <source>
        <dbReference type="ARBA" id="ARBA00004141"/>
    </source>
</evidence>
<dbReference type="GO" id="GO:0006508">
    <property type="term" value="P:proteolysis"/>
    <property type="evidence" value="ECO:0007669"/>
    <property type="project" value="UniProtKB-KW"/>
</dbReference>
<evidence type="ECO:0000256" key="2">
    <source>
        <dbReference type="ARBA" id="ARBA00009045"/>
    </source>
</evidence>
<dbReference type="Gene3D" id="1.20.1540.10">
    <property type="entry name" value="Rhomboid-like"/>
    <property type="match status" value="1"/>
</dbReference>
<reference evidence="10" key="1">
    <citation type="journal article" date="2019" name="Int. J. Syst. Evol. Microbiol.">
        <title>The Global Catalogue of Microorganisms (GCM) 10K type strain sequencing project: providing services to taxonomists for standard genome sequencing and annotation.</title>
        <authorList>
            <consortium name="The Broad Institute Genomics Platform"/>
            <consortium name="The Broad Institute Genome Sequencing Center for Infectious Disease"/>
            <person name="Wu L."/>
            <person name="Ma J."/>
        </authorList>
    </citation>
    <scope>NUCLEOTIDE SEQUENCE [LARGE SCALE GENOMIC DNA]</scope>
    <source>
        <strain evidence="10">CCUG 63287</strain>
    </source>
</reference>
<evidence type="ECO:0000313" key="9">
    <source>
        <dbReference type="EMBL" id="MFC4653001.1"/>
    </source>
</evidence>
<dbReference type="PANTHER" id="PTHR43731:SF14">
    <property type="entry name" value="PRESENILIN-ASSOCIATED RHOMBOID-LIKE PROTEIN, MITOCHONDRIAL"/>
    <property type="match status" value="1"/>
</dbReference>
<comment type="subcellular location">
    <subcellularLocation>
        <location evidence="1">Membrane</location>
        <topology evidence="1">Multi-pass membrane protein</topology>
    </subcellularLocation>
</comment>
<evidence type="ECO:0000256" key="4">
    <source>
        <dbReference type="ARBA" id="ARBA00022801"/>
    </source>
</evidence>
<evidence type="ECO:0000256" key="5">
    <source>
        <dbReference type="ARBA" id="ARBA00022989"/>
    </source>
</evidence>
<dbReference type="PANTHER" id="PTHR43731">
    <property type="entry name" value="RHOMBOID PROTEASE"/>
    <property type="match status" value="1"/>
</dbReference>
<protein>
    <submittedName>
        <fullName evidence="9">Rhomboid family intramembrane serine protease</fullName>
        <ecNumber evidence="9">3.4.21.-</ecNumber>
    </submittedName>
</protein>
<evidence type="ECO:0000313" key="10">
    <source>
        <dbReference type="Proteomes" id="UP001595987"/>
    </source>
</evidence>
<feature type="transmembrane region" description="Helical" evidence="7">
    <location>
        <begin position="209"/>
        <end position="230"/>
    </location>
</feature>
<keyword evidence="4 9" id="KW-0378">Hydrolase</keyword>
<keyword evidence="10" id="KW-1185">Reference proteome</keyword>
<gene>
    <name evidence="9" type="ORF">ACFO26_08780</name>
</gene>
<feature type="transmembrane region" description="Helical" evidence="7">
    <location>
        <begin position="178"/>
        <end position="197"/>
    </location>
</feature>
<name>A0ABV9JEY6_9LACT</name>
<dbReference type="InterPro" id="IPR050925">
    <property type="entry name" value="Rhomboid_protease_S54"/>
</dbReference>
<organism evidence="9 10">
    <name type="scientific">Lactococcus nasutitermitis</name>
    <dbReference type="NCBI Taxonomy" id="1652957"/>
    <lineage>
        <taxon>Bacteria</taxon>
        <taxon>Bacillati</taxon>
        <taxon>Bacillota</taxon>
        <taxon>Bacilli</taxon>
        <taxon>Lactobacillales</taxon>
        <taxon>Streptococcaceae</taxon>
        <taxon>Lactococcus</taxon>
    </lineage>
</organism>
<dbReference type="EMBL" id="JBHSGD010000007">
    <property type="protein sequence ID" value="MFC4653001.1"/>
    <property type="molecule type" value="Genomic_DNA"/>
</dbReference>
<keyword evidence="6 7" id="KW-0472">Membrane</keyword>
<comment type="caution">
    <text evidence="9">The sequence shown here is derived from an EMBL/GenBank/DDBJ whole genome shotgun (WGS) entry which is preliminary data.</text>
</comment>
<evidence type="ECO:0000256" key="7">
    <source>
        <dbReference type="SAM" id="Phobius"/>
    </source>
</evidence>
<keyword evidence="9" id="KW-0645">Protease</keyword>
<keyword evidence="5 7" id="KW-1133">Transmembrane helix</keyword>
<dbReference type="SUPFAM" id="SSF144091">
    <property type="entry name" value="Rhomboid-like"/>
    <property type="match status" value="1"/>
</dbReference>
<feature type="domain" description="Peptidase S54 rhomboid" evidence="8">
    <location>
        <begin position="60"/>
        <end position="196"/>
    </location>
</feature>
<feature type="transmembrane region" description="Helical" evidence="7">
    <location>
        <begin position="125"/>
        <end position="148"/>
    </location>
</feature>
<evidence type="ECO:0000259" key="8">
    <source>
        <dbReference type="Pfam" id="PF01694"/>
    </source>
</evidence>
<dbReference type="Proteomes" id="UP001595987">
    <property type="component" value="Unassembled WGS sequence"/>
</dbReference>
<dbReference type="RefSeq" id="WP_213536731.1">
    <property type="nucleotide sequence ID" value="NZ_BOVQ01000009.1"/>
</dbReference>
<dbReference type="InterPro" id="IPR035952">
    <property type="entry name" value="Rhomboid-like_sf"/>
</dbReference>
<feature type="transmembrane region" description="Helical" evidence="7">
    <location>
        <begin position="100"/>
        <end position="119"/>
    </location>
</feature>
<evidence type="ECO:0000256" key="6">
    <source>
        <dbReference type="ARBA" id="ARBA00023136"/>
    </source>
</evidence>